<accession>S8BWG9</accession>
<sequence>MFSDQLLEWGDNAFESIFEAENSVVDIGLEAQQSEYWLLGGGGENFGDLSLSSLLGDSLPPEPGGPTCWSAGAIPPAADDMNTFFDFQDPTLQAYIDQTMQDLDNTEFCGFIEKAMKDQVPPGRTSSIQSGVVGPSNRRDGLPNQRGKRKATHPEYKEYVNTFATLEREQIGPLRKMQKTQNRDLKMQFSTSVSRWTEKTASTRTKTEAEKKDMKTMTGNVCVRCMILKIKVAPFSDILLSTYVHNN</sequence>
<dbReference type="HOGENOM" id="CLU_1124486_0_0_1"/>
<evidence type="ECO:0000313" key="2">
    <source>
        <dbReference type="EMBL" id="EPS39667.1"/>
    </source>
</evidence>
<reference evidence="3" key="2">
    <citation type="submission" date="2013-04" db="EMBL/GenBank/DDBJ databases">
        <title>Genomic mechanisms accounting for the adaptation to parasitism in nematode-trapping fungi.</title>
        <authorList>
            <person name="Ahren D.G."/>
        </authorList>
    </citation>
    <scope>NUCLEOTIDE SEQUENCE [LARGE SCALE GENOMIC DNA]</scope>
    <source>
        <strain evidence="3">CBS 200.50</strain>
    </source>
</reference>
<dbReference type="AlphaFoldDB" id="S8BWG9"/>
<evidence type="ECO:0000313" key="3">
    <source>
        <dbReference type="Proteomes" id="UP000015100"/>
    </source>
</evidence>
<organism evidence="2 3">
    <name type="scientific">Dactylellina haptotyla (strain CBS 200.50)</name>
    <name type="common">Nematode-trapping fungus</name>
    <name type="synonym">Monacrosporium haptotylum</name>
    <dbReference type="NCBI Taxonomy" id="1284197"/>
    <lineage>
        <taxon>Eukaryota</taxon>
        <taxon>Fungi</taxon>
        <taxon>Dikarya</taxon>
        <taxon>Ascomycota</taxon>
        <taxon>Pezizomycotina</taxon>
        <taxon>Orbiliomycetes</taxon>
        <taxon>Orbiliales</taxon>
        <taxon>Orbiliaceae</taxon>
        <taxon>Dactylellina</taxon>
    </lineage>
</organism>
<protein>
    <submittedName>
        <fullName evidence="2">Uncharacterized protein</fullName>
    </submittedName>
</protein>
<reference evidence="2 3" key="1">
    <citation type="journal article" date="2013" name="PLoS Genet.">
        <title>Genomic mechanisms accounting for the adaptation to parasitism in nematode-trapping fungi.</title>
        <authorList>
            <person name="Meerupati T."/>
            <person name="Andersson K.M."/>
            <person name="Friman E."/>
            <person name="Kumar D."/>
            <person name="Tunlid A."/>
            <person name="Ahren D."/>
        </authorList>
    </citation>
    <scope>NUCLEOTIDE SEQUENCE [LARGE SCALE GENOMIC DNA]</scope>
    <source>
        <strain evidence="2 3">CBS 200.50</strain>
    </source>
</reference>
<name>S8BWG9_DACHA</name>
<proteinExistence type="predicted"/>
<comment type="caution">
    <text evidence="2">The sequence shown here is derived from an EMBL/GenBank/DDBJ whole genome shotgun (WGS) entry which is preliminary data.</text>
</comment>
<evidence type="ECO:0000256" key="1">
    <source>
        <dbReference type="SAM" id="MobiDB-lite"/>
    </source>
</evidence>
<feature type="region of interest" description="Disordered" evidence="1">
    <location>
        <begin position="119"/>
        <end position="152"/>
    </location>
</feature>
<keyword evidence="3" id="KW-1185">Reference proteome</keyword>
<dbReference type="Proteomes" id="UP000015100">
    <property type="component" value="Unassembled WGS sequence"/>
</dbReference>
<dbReference type="EMBL" id="AQGS01000457">
    <property type="protein sequence ID" value="EPS39667.1"/>
    <property type="molecule type" value="Genomic_DNA"/>
</dbReference>
<gene>
    <name evidence="2" type="ORF">H072_6523</name>
</gene>